<evidence type="ECO:0000256" key="1">
    <source>
        <dbReference type="SAM" id="SignalP"/>
    </source>
</evidence>
<dbReference type="EMBL" id="AP014936">
    <property type="protein sequence ID" value="BAU47232.1"/>
    <property type="molecule type" value="Genomic_DNA"/>
</dbReference>
<dbReference type="AlphaFoldDB" id="A0A1B4V3X0"/>
<evidence type="ECO:0000313" key="2">
    <source>
        <dbReference type="EMBL" id="BAU47232.1"/>
    </source>
</evidence>
<dbReference type="InterPro" id="IPR042245">
    <property type="entry name" value="Tgt2/MlaC_sf"/>
</dbReference>
<organism evidence="2 3">
    <name type="scientific">Sulfurifustis variabilis</name>
    <dbReference type="NCBI Taxonomy" id="1675686"/>
    <lineage>
        <taxon>Bacteria</taxon>
        <taxon>Pseudomonadati</taxon>
        <taxon>Pseudomonadota</taxon>
        <taxon>Gammaproteobacteria</taxon>
        <taxon>Acidiferrobacterales</taxon>
        <taxon>Acidiferrobacteraceae</taxon>
        <taxon>Sulfurifustis</taxon>
    </lineage>
</organism>
<gene>
    <name evidence="2" type="ORF">SVA_0653</name>
</gene>
<dbReference type="RefSeq" id="WP_169923947.1">
    <property type="nucleotide sequence ID" value="NZ_AP014936.1"/>
</dbReference>
<feature type="chain" id="PRO_5008571176" evidence="1">
    <location>
        <begin position="22"/>
        <end position="215"/>
    </location>
</feature>
<dbReference type="Gene3D" id="3.10.450.710">
    <property type="entry name" value="Tgt2/MlaC"/>
    <property type="match status" value="1"/>
</dbReference>
<keyword evidence="1" id="KW-0732">Signal</keyword>
<evidence type="ECO:0000313" key="3">
    <source>
        <dbReference type="Proteomes" id="UP000218899"/>
    </source>
</evidence>
<proteinExistence type="predicted"/>
<dbReference type="PANTHER" id="PTHR36573:SF1">
    <property type="entry name" value="INTERMEMBRANE PHOSPHOLIPID TRANSPORT SYSTEM BINDING PROTEIN MLAC"/>
    <property type="match status" value="1"/>
</dbReference>
<dbReference type="InterPro" id="IPR008869">
    <property type="entry name" value="MlaC/ttg2D"/>
</dbReference>
<protein>
    <submittedName>
        <fullName evidence="2">Toluene tolerance protein</fullName>
    </submittedName>
</protein>
<dbReference type="PIRSF" id="PIRSF004649">
    <property type="entry name" value="MlaC"/>
    <property type="match status" value="1"/>
</dbReference>
<dbReference type="Pfam" id="PF05494">
    <property type="entry name" value="MlaC"/>
    <property type="match status" value="1"/>
</dbReference>
<dbReference type="PANTHER" id="PTHR36573">
    <property type="entry name" value="INTERMEMBRANE PHOSPHOLIPID TRANSPORT SYSTEM BINDING PROTEIN MLAC"/>
    <property type="match status" value="1"/>
</dbReference>
<sequence length="215" mass="24505">MRKLLAGLFVVLWSAAGPAAAQEQTPDQLVRTQTDRILELIRANRDEYKRDTRKLYAMVDKEVLPYFDFRAMSRSVLGRNWNNASEEQRERFVKEFRDLLVRTYATALLKYNNEEIRYLPFRHNPGDRTAVVRTEVVQSGGGPNIPINYSFFRSKDGWKVYDVAIENSSLVITYRGTYADRIRKQGLDGLIASLAEANRRGEVGETAPAPGAGKK</sequence>
<reference evidence="2 3" key="1">
    <citation type="submission" date="2015-08" db="EMBL/GenBank/DDBJ databases">
        <title>Complete genome sequence of Sulfurifustis variabilis.</title>
        <authorList>
            <person name="Miura A."/>
            <person name="Kojima H."/>
            <person name="Fukui M."/>
        </authorList>
    </citation>
    <scope>NUCLEOTIDE SEQUENCE [LARGE SCALE GENOMIC DNA]</scope>
    <source>
        <strain evidence="3">skN76</strain>
    </source>
</reference>
<feature type="signal peptide" evidence="1">
    <location>
        <begin position="1"/>
        <end position="21"/>
    </location>
</feature>
<keyword evidence="3" id="KW-1185">Reference proteome</keyword>
<accession>A0A1B4V3X0</accession>
<name>A0A1B4V3X0_9GAMM</name>
<dbReference type="KEGG" id="sva:SVA_0653"/>
<dbReference type="Proteomes" id="UP000218899">
    <property type="component" value="Chromosome"/>
</dbReference>